<dbReference type="AlphaFoldDB" id="A0A0X1KNX6"/>
<feature type="binding site" evidence="6">
    <location>
        <position position="176"/>
    </location>
    <ligand>
        <name>substrate</name>
    </ligand>
</feature>
<keyword evidence="2 6" id="KW-0031">Aminopeptidase</keyword>
<evidence type="ECO:0000256" key="3">
    <source>
        <dbReference type="ARBA" id="ARBA00022670"/>
    </source>
</evidence>
<dbReference type="GO" id="GO:0046872">
    <property type="term" value="F:metal ion binding"/>
    <property type="evidence" value="ECO:0007669"/>
    <property type="project" value="UniProtKB-UniRule"/>
</dbReference>
<dbReference type="InterPro" id="IPR000994">
    <property type="entry name" value="Pept_M24"/>
</dbReference>
<gene>
    <name evidence="6" type="primary">map</name>
    <name evidence="9" type="ORF">AJ81_00895</name>
</gene>
<dbReference type="PaxDb" id="1123384-AJ81_00895"/>
<feature type="binding site" evidence="6">
    <location>
        <position position="106"/>
    </location>
    <ligand>
        <name>a divalent metal cation</name>
        <dbReference type="ChEBI" id="CHEBI:60240"/>
        <label>2</label>
        <note>catalytic</note>
    </ligand>
</feature>
<evidence type="ECO:0000256" key="6">
    <source>
        <dbReference type="HAMAP-Rule" id="MF_01974"/>
    </source>
</evidence>
<dbReference type="InterPro" id="IPR036005">
    <property type="entry name" value="Creatinase/aminopeptidase-like"/>
</dbReference>
<keyword evidence="5 6" id="KW-0378">Hydrolase</keyword>
<comment type="catalytic activity">
    <reaction evidence="6 7">
        <text>Release of N-terminal amino acids, preferentially methionine, from peptides and arylamides.</text>
        <dbReference type="EC" id="3.4.11.18"/>
    </reaction>
</comment>
<dbReference type="PRINTS" id="PR00599">
    <property type="entry name" value="MAPEPTIDASE"/>
</dbReference>
<dbReference type="NCBIfam" id="TIGR00500">
    <property type="entry name" value="met_pdase_I"/>
    <property type="match status" value="1"/>
</dbReference>
<dbReference type="OrthoDB" id="9802055at2"/>
<feature type="binding site" evidence="6">
    <location>
        <position position="106"/>
    </location>
    <ligand>
        <name>a divalent metal cation</name>
        <dbReference type="ChEBI" id="CHEBI:60240"/>
        <label>1</label>
    </ligand>
</feature>
<evidence type="ECO:0000256" key="1">
    <source>
        <dbReference type="ARBA" id="ARBA00002521"/>
    </source>
</evidence>
<comment type="similarity">
    <text evidence="6">Belongs to the peptidase M24A family. Methionine aminopeptidase type 1 subfamily.</text>
</comment>
<evidence type="ECO:0000256" key="4">
    <source>
        <dbReference type="ARBA" id="ARBA00022723"/>
    </source>
</evidence>
<protein>
    <recommendedName>
        <fullName evidence="6 7">Methionine aminopeptidase</fullName>
        <shortName evidence="6">MAP</shortName>
        <shortName evidence="6">MetAP</shortName>
        <ecNumber evidence="6 7">3.4.11.18</ecNumber>
    </recommendedName>
    <alternativeName>
        <fullName evidence="6">Peptidase M</fullName>
    </alternativeName>
</protein>
<feature type="binding site" evidence="6">
    <location>
        <position position="233"/>
    </location>
    <ligand>
        <name>a divalent metal cation</name>
        <dbReference type="ChEBI" id="CHEBI:60240"/>
        <label>1</label>
    </ligand>
</feature>
<dbReference type="InterPro" id="IPR002467">
    <property type="entry name" value="Pept_M24A_MAP1"/>
</dbReference>
<sequence>MIRVKSPQEIERMRIACRSVAVVLKEIEAIVVEGATAADVEHFVEKRFKELKVKPAFKGYKGYKYATCVSVNEEILHGAPLKKKVFKKGDIVSVDVGAIYEGYYGDGATTYCVGEVDEIAKKLVDATRLALENAIRFAKKGYKVGDISYAIQSAVEAAGFNVIRDYVGHGVGRQLHEEPEIPNYGRPGTGVSLIPGMTLAIEVMACEGDWKTMLLDDGWTVIMADRKRSAHFEHTVLVQEDGAEVLTVDKE</sequence>
<feature type="binding site" evidence="6">
    <location>
        <position position="169"/>
    </location>
    <ligand>
        <name>a divalent metal cation</name>
        <dbReference type="ChEBI" id="CHEBI:60240"/>
        <label>2</label>
        <note>catalytic</note>
    </ligand>
</feature>
<name>A0A0X1KNX6_9THEM</name>
<dbReference type="PANTHER" id="PTHR43330">
    <property type="entry name" value="METHIONINE AMINOPEPTIDASE"/>
    <property type="match status" value="1"/>
</dbReference>
<feature type="domain" description="Peptidase M24" evidence="8">
    <location>
        <begin position="11"/>
        <end position="240"/>
    </location>
</feature>
<keyword evidence="4 6" id="KW-0479">Metal-binding</keyword>
<dbReference type="EC" id="3.4.11.18" evidence="6 7"/>
<dbReference type="Pfam" id="PF00557">
    <property type="entry name" value="Peptidase_M24"/>
    <property type="match status" value="1"/>
</dbReference>
<dbReference type="GO" id="GO:0070006">
    <property type="term" value="F:metalloaminopeptidase activity"/>
    <property type="evidence" value="ECO:0007669"/>
    <property type="project" value="UniProtKB-UniRule"/>
</dbReference>
<dbReference type="Gene3D" id="3.90.230.10">
    <property type="entry name" value="Creatinase/methionine aminopeptidase superfamily"/>
    <property type="match status" value="1"/>
</dbReference>
<comment type="cofactor">
    <cofactor evidence="6">
        <name>Co(2+)</name>
        <dbReference type="ChEBI" id="CHEBI:48828"/>
    </cofactor>
    <cofactor evidence="6">
        <name>Zn(2+)</name>
        <dbReference type="ChEBI" id="CHEBI:29105"/>
    </cofactor>
    <cofactor evidence="6">
        <name>Mn(2+)</name>
        <dbReference type="ChEBI" id="CHEBI:29035"/>
    </cofactor>
    <cofactor evidence="6">
        <name>Fe(2+)</name>
        <dbReference type="ChEBI" id="CHEBI:29033"/>
    </cofactor>
    <text evidence="6">Binds 2 divalent metal cations per subunit. Has a high-affinity and a low affinity metal-binding site. The true nature of the physiological cofactor is under debate. The enzyme is active with cobalt, zinc, manganese or divalent iron ions. Most likely, methionine aminopeptidases function as mononuclear Fe(2+)-metalloproteases under physiological conditions, and the catalytically relevant metal-binding site has been assigned to the histidine-containing high-affinity site.</text>
</comment>
<keyword evidence="3 6" id="KW-0645">Protease</keyword>
<dbReference type="GO" id="GO:0004239">
    <property type="term" value="F:initiator methionyl aminopeptidase activity"/>
    <property type="evidence" value="ECO:0007669"/>
    <property type="project" value="UniProtKB-UniRule"/>
</dbReference>
<dbReference type="PATRIC" id="fig|1123384.7.peg.177"/>
<reference evidence="9 10" key="1">
    <citation type="submission" date="2014-01" db="EMBL/GenBank/DDBJ databases">
        <title>Genome sequencing of Thermotog hypogea.</title>
        <authorList>
            <person name="Zhang X."/>
            <person name="Alvare G."/>
            <person name="Fristensky B."/>
            <person name="Chen L."/>
            <person name="Suen T."/>
            <person name="Chen Q."/>
            <person name="Ma K."/>
        </authorList>
    </citation>
    <scope>NUCLEOTIDE SEQUENCE [LARGE SCALE GENOMIC DNA]</scope>
    <source>
        <strain evidence="9 10">DSM 11164</strain>
    </source>
</reference>
<comment type="function">
    <text evidence="1 6">Removes the N-terminal methionine from nascent proteins. The N-terminal methionine is often cleaved when the second residue in the primary sequence is small and uncharged (Met-Ala-, Cys, Gly, Pro, Ser, Thr, or Val). Requires deformylation of the N(alpha)-formylated initiator methionine before it can be hydrolyzed.</text>
</comment>
<accession>A0A0X1KNX6</accession>
<dbReference type="PROSITE" id="PS00680">
    <property type="entry name" value="MAP_1"/>
    <property type="match status" value="1"/>
</dbReference>
<proteinExistence type="inferred from homology"/>
<feature type="binding site" evidence="6">
    <location>
        <position position="77"/>
    </location>
    <ligand>
        <name>substrate</name>
    </ligand>
</feature>
<evidence type="ECO:0000313" key="10">
    <source>
        <dbReference type="Proteomes" id="UP000077469"/>
    </source>
</evidence>
<dbReference type="EMBL" id="CP007141">
    <property type="protein sequence ID" value="AJC72987.1"/>
    <property type="molecule type" value="Genomic_DNA"/>
</dbReference>
<evidence type="ECO:0000313" key="9">
    <source>
        <dbReference type="EMBL" id="AJC72987.1"/>
    </source>
</evidence>
<dbReference type="Proteomes" id="UP000077469">
    <property type="component" value="Chromosome"/>
</dbReference>
<dbReference type="CDD" id="cd01086">
    <property type="entry name" value="MetAP1"/>
    <property type="match status" value="1"/>
</dbReference>
<dbReference type="HAMAP" id="MF_01974">
    <property type="entry name" value="MetAP_1"/>
    <property type="match status" value="1"/>
</dbReference>
<feature type="binding site" evidence="6">
    <location>
        <position position="95"/>
    </location>
    <ligand>
        <name>a divalent metal cation</name>
        <dbReference type="ChEBI" id="CHEBI:60240"/>
        <label>1</label>
    </ligand>
</feature>
<evidence type="ECO:0000256" key="7">
    <source>
        <dbReference type="RuleBase" id="RU003653"/>
    </source>
</evidence>
<dbReference type="RefSeq" id="WP_031503212.1">
    <property type="nucleotide sequence ID" value="NC_022795.1"/>
</dbReference>
<dbReference type="STRING" id="1123384.AJ81_00895"/>
<keyword evidence="10" id="KW-1185">Reference proteome</keyword>
<dbReference type="GO" id="GO:0005829">
    <property type="term" value="C:cytosol"/>
    <property type="evidence" value="ECO:0007669"/>
    <property type="project" value="TreeGrafter"/>
</dbReference>
<dbReference type="GO" id="GO:0006508">
    <property type="term" value="P:proteolysis"/>
    <property type="evidence" value="ECO:0007669"/>
    <property type="project" value="UniProtKB-KW"/>
</dbReference>
<dbReference type="SUPFAM" id="SSF55920">
    <property type="entry name" value="Creatinase/aminopeptidase"/>
    <property type="match status" value="1"/>
</dbReference>
<dbReference type="KEGG" id="phy:AJ81_00895"/>
<organism evidence="9 10">
    <name type="scientific">Pseudothermotoga hypogea DSM 11164 = NBRC 106472</name>
    <dbReference type="NCBI Taxonomy" id="1123384"/>
    <lineage>
        <taxon>Bacteria</taxon>
        <taxon>Thermotogati</taxon>
        <taxon>Thermotogota</taxon>
        <taxon>Thermotogae</taxon>
        <taxon>Thermotogales</taxon>
        <taxon>Thermotogaceae</taxon>
        <taxon>Pseudothermotoga</taxon>
    </lineage>
</organism>
<comment type="subunit">
    <text evidence="6">Monomer.</text>
</comment>
<evidence type="ECO:0000259" key="8">
    <source>
        <dbReference type="Pfam" id="PF00557"/>
    </source>
</evidence>
<dbReference type="InterPro" id="IPR001714">
    <property type="entry name" value="Pept_M24_MAP"/>
</dbReference>
<evidence type="ECO:0000256" key="2">
    <source>
        <dbReference type="ARBA" id="ARBA00022438"/>
    </source>
</evidence>
<evidence type="ECO:0000256" key="5">
    <source>
        <dbReference type="ARBA" id="ARBA00022801"/>
    </source>
</evidence>
<feature type="binding site" evidence="6">
    <location>
        <position position="233"/>
    </location>
    <ligand>
        <name>a divalent metal cation</name>
        <dbReference type="ChEBI" id="CHEBI:60240"/>
        <label>2</label>
        <note>catalytic</note>
    </ligand>
</feature>
<feature type="binding site" evidence="6">
    <location>
        <position position="202"/>
    </location>
    <ligand>
        <name>a divalent metal cation</name>
        <dbReference type="ChEBI" id="CHEBI:60240"/>
        <label>2</label>
        <note>catalytic</note>
    </ligand>
</feature>
<dbReference type="PANTHER" id="PTHR43330:SF27">
    <property type="entry name" value="METHIONINE AMINOPEPTIDASE"/>
    <property type="match status" value="1"/>
</dbReference>